<proteinExistence type="predicted"/>
<dbReference type="EMBL" id="ASPP01016158">
    <property type="protein sequence ID" value="ETO17702.1"/>
    <property type="molecule type" value="Genomic_DNA"/>
</dbReference>
<evidence type="ECO:0000256" key="1">
    <source>
        <dbReference type="SAM" id="Phobius"/>
    </source>
</evidence>
<feature type="transmembrane region" description="Helical" evidence="1">
    <location>
        <begin position="50"/>
        <end position="70"/>
    </location>
</feature>
<keyword evidence="1" id="KW-1133">Transmembrane helix</keyword>
<protein>
    <submittedName>
        <fullName evidence="2">Uncharacterized protein</fullName>
    </submittedName>
</protein>
<reference evidence="2 3" key="1">
    <citation type="journal article" date="2013" name="Curr. Biol.">
        <title>The Genome of the Foraminiferan Reticulomyxa filosa.</title>
        <authorList>
            <person name="Glockner G."/>
            <person name="Hulsmann N."/>
            <person name="Schleicher M."/>
            <person name="Noegel A.A."/>
            <person name="Eichinger L."/>
            <person name="Gallinger C."/>
            <person name="Pawlowski J."/>
            <person name="Sierra R."/>
            <person name="Euteneuer U."/>
            <person name="Pillet L."/>
            <person name="Moustafa A."/>
            <person name="Platzer M."/>
            <person name="Groth M."/>
            <person name="Szafranski K."/>
            <person name="Schliwa M."/>
        </authorList>
    </citation>
    <scope>NUCLEOTIDE SEQUENCE [LARGE SCALE GENOMIC DNA]</scope>
</reference>
<dbReference type="AlphaFoldDB" id="X6MW57"/>
<feature type="transmembrane region" description="Helical" evidence="1">
    <location>
        <begin position="140"/>
        <end position="161"/>
    </location>
</feature>
<feature type="transmembrane region" description="Helical" evidence="1">
    <location>
        <begin position="76"/>
        <end position="97"/>
    </location>
</feature>
<dbReference type="Proteomes" id="UP000023152">
    <property type="component" value="Unassembled WGS sequence"/>
</dbReference>
<feature type="transmembrane region" description="Helical" evidence="1">
    <location>
        <begin position="109"/>
        <end position="134"/>
    </location>
</feature>
<gene>
    <name evidence="2" type="ORF">RFI_19614</name>
</gene>
<name>X6MW57_RETFI</name>
<evidence type="ECO:0000313" key="2">
    <source>
        <dbReference type="EMBL" id="ETO17702.1"/>
    </source>
</evidence>
<feature type="transmembrane region" description="Helical" evidence="1">
    <location>
        <begin position="16"/>
        <end position="43"/>
    </location>
</feature>
<sequence>IFWFGVFSLLLSGAILYAYFVLHVGVALWMFGAVAPFILAWFYVILQSRFALIVLGYVLFVVLMVVVFQFNSVSFVAIFWSEMYLILVPTVCMFLLGRKRHLRQMGVTICVVVIICGNDLCVLASIDINVIVVWFTAGDYWWAIMQLSFNLASQTLSALYIRGVKGWKQKSLYDEETGTKERRVVWTQKNGCCHQILIFLGIGRAFYGIKSFKHLDEENEALDREYYLLKLW</sequence>
<feature type="non-terminal residue" evidence="2">
    <location>
        <position position="1"/>
    </location>
</feature>
<evidence type="ECO:0000313" key="3">
    <source>
        <dbReference type="Proteomes" id="UP000023152"/>
    </source>
</evidence>
<keyword evidence="1" id="KW-0472">Membrane</keyword>
<keyword evidence="1" id="KW-0812">Transmembrane</keyword>
<feature type="non-terminal residue" evidence="2">
    <location>
        <position position="232"/>
    </location>
</feature>
<keyword evidence="3" id="KW-1185">Reference proteome</keyword>
<accession>X6MW57</accession>
<comment type="caution">
    <text evidence="2">The sequence shown here is derived from an EMBL/GenBank/DDBJ whole genome shotgun (WGS) entry which is preliminary data.</text>
</comment>
<organism evidence="2 3">
    <name type="scientific">Reticulomyxa filosa</name>
    <dbReference type="NCBI Taxonomy" id="46433"/>
    <lineage>
        <taxon>Eukaryota</taxon>
        <taxon>Sar</taxon>
        <taxon>Rhizaria</taxon>
        <taxon>Retaria</taxon>
        <taxon>Foraminifera</taxon>
        <taxon>Monothalamids</taxon>
        <taxon>Reticulomyxidae</taxon>
        <taxon>Reticulomyxa</taxon>
    </lineage>
</organism>